<dbReference type="PANTHER" id="PTHR45798">
    <property type="entry name" value="RING-H2 FINGER PROTEIN ATL61-RELATED-RELATED"/>
    <property type="match status" value="1"/>
</dbReference>
<dbReference type="SUPFAM" id="SSF57850">
    <property type="entry name" value="RING/U-box"/>
    <property type="match status" value="1"/>
</dbReference>
<name>A0AAN7JC99_9MYRT</name>
<keyword evidence="1" id="KW-0479">Metal-binding</keyword>
<evidence type="ECO:0000256" key="1">
    <source>
        <dbReference type="ARBA" id="ARBA00022723"/>
    </source>
</evidence>
<evidence type="ECO:0000313" key="8">
    <source>
        <dbReference type="EMBL" id="KAK4746331.1"/>
    </source>
</evidence>
<keyword evidence="6" id="KW-0472">Membrane</keyword>
<dbReference type="GO" id="GO:0008270">
    <property type="term" value="F:zinc ion binding"/>
    <property type="evidence" value="ECO:0007669"/>
    <property type="project" value="UniProtKB-KW"/>
</dbReference>
<evidence type="ECO:0000256" key="3">
    <source>
        <dbReference type="ARBA" id="ARBA00022833"/>
    </source>
</evidence>
<dbReference type="CDD" id="cd16461">
    <property type="entry name" value="RING-H2_EL5-like"/>
    <property type="match status" value="1"/>
</dbReference>
<feature type="region of interest" description="Disordered" evidence="5">
    <location>
        <begin position="189"/>
        <end position="223"/>
    </location>
</feature>
<dbReference type="EMBL" id="JAXIOK010000021">
    <property type="protein sequence ID" value="KAK4746331.1"/>
    <property type="molecule type" value="Genomic_DNA"/>
</dbReference>
<feature type="transmembrane region" description="Helical" evidence="6">
    <location>
        <begin position="65"/>
        <end position="90"/>
    </location>
</feature>
<dbReference type="SMART" id="SM00184">
    <property type="entry name" value="RING"/>
    <property type="match status" value="1"/>
</dbReference>
<dbReference type="InterPro" id="IPR052788">
    <property type="entry name" value="RING-type_E3_ligase_ATL"/>
</dbReference>
<evidence type="ECO:0000256" key="2">
    <source>
        <dbReference type="ARBA" id="ARBA00022771"/>
    </source>
</evidence>
<evidence type="ECO:0000256" key="6">
    <source>
        <dbReference type="SAM" id="Phobius"/>
    </source>
</evidence>
<keyword evidence="6" id="KW-0812">Transmembrane</keyword>
<evidence type="ECO:0000256" key="5">
    <source>
        <dbReference type="SAM" id="MobiDB-lite"/>
    </source>
</evidence>
<protein>
    <recommendedName>
        <fullName evidence="7">RING-type domain-containing protein</fullName>
    </recommendedName>
</protein>
<feature type="domain" description="RING-type" evidence="7">
    <location>
        <begin position="132"/>
        <end position="174"/>
    </location>
</feature>
<reference evidence="8 9" key="1">
    <citation type="journal article" date="2023" name="Hortic Res">
        <title>Pangenome of water caltrop reveals structural variations and asymmetric subgenome divergence after allopolyploidization.</title>
        <authorList>
            <person name="Zhang X."/>
            <person name="Chen Y."/>
            <person name="Wang L."/>
            <person name="Yuan Y."/>
            <person name="Fang M."/>
            <person name="Shi L."/>
            <person name="Lu R."/>
            <person name="Comes H.P."/>
            <person name="Ma Y."/>
            <person name="Chen Y."/>
            <person name="Huang G."/>
            <person name="Zhou Y."/>
            <person name="Zheng Z."/>
            <person name="Qiu Y."/>
        </authorList>
    </citation>
    <scope>NUCLEOTIDE SEQUENCE [LARGE SCALE GENOMIC DNA]</scope>
    <source>
        <tissue evidence="8">Roots</tissue>
    </source>
</reference>
<keyword evidence="3" id="KW-0862">Zinc</keyword>
<dbReference type="PROSITE" id="PS50089">
    <property type="entry name" value="ZF_RING_2"/>
    <property type="match status" value="1"/>
</dbReference>
<dbReference type="Pfam" id="PF13639">
    <property type="entry name" value="zf-RING_2"/>
    <property type="match status" value="1"/>
</dbReference>
<dbReference type="Proteomes" id="UP001345219">
    <property type="component" value="Chromosome 10"/>
</dbReference>
<dbReference type="InterPro" id="IPR013083">
    <property type="entry name" value="Znf_RING/FYVE/PHD"/>
</dbReference>
<gene>
    <name evidence="8" type="ORF">SAY87_012643</name>
</gene>
<evidence type="ECO:0000313" key="9">
    <source>
        <dbReference type="Proteomes" id="UP001345219"/>
    </source>
</evidence>
<keyword evidence="2 4" id="KW-0863">Zinc-finger</keyword>
<organism evidence="8 9">
    <name type="scientific">Trapa incisa</name>
    <dbReference type="NCBI Taxonomy" id="236973"/>
    <lineage>
        <taxon>Eukaryota</taxon>
        <taxon>Viridiplantae</taxon>
        <taxon>Streptophyta</taxon>
        <taxon>Embryophyta</taxon>
        <taxon>Tracheophyta</taxon>
        <taxon>Spermatophyta</taxon>
        <taxon>Magnoliopsida</taxon>
        <taxon>eudicotyledons</taxon>
        <taxon>Gunneridae</taxon>
        <taxon>Pentapetalae</taxon>
        <taxon>rosids</taxon>
        <taxon>malvids</taxon>
        <taxon>Myrtales</taxon>
        <taxon>Lythraceae</taxon>
        <taxon>Trapa</taxon>
    </lineage>
</organism>
<evidence type="ECO:0000256" key="4">
    <source>
        <dbReference type="PROSITE-ProRule" id="PRU00175"/>
    </source>
</evidence>
<dbReference type="PANTHER" id="PTHR45798:SF97">
    <property type="entry name" value="ALCOHOL-SENSITIVE RING FINGER PROTEIN 1"/>
    <property type="match status" value="1"/>
</dbReference>
<comment type="caution">
    <text evidence="8">The sequence shown here is derived from an EMBL/GenBank/DDBJ whole genome shotgun (WGS) entry which is preliminary data.</text>
</comment>
<keyword evidence="6" id="KW-1133">Transmembrane helix</keyword>
<accession>A0AAN7JC99</accession>
<feature type="compositionally biased region" description="Acidic residues" evidence="5">
    <location>
        <begin position="206"/>
        <end position="215"/>
    </location>
</feature>
<dbReference type="AlphaFoldDB" id="A0AAN7JC99"/>
<dbReference type="Gene3D" id="3.30.40.10">
    <property type="entry name" value="Zinc/RING finger domain, C3HC4 (zinc finger)"/>
    <property type="match status" value="1"/>
</dbReference>
<evidence type="ECO:0000259" key="7">
    <source>
        <dbReference type="PROSITE" id="PS50089"/>
    </source>
</evidence>
<sequence length="223" mass="24242">MKEDKPFRSDKCRRPEQWVDEGRRIAMSAAQQMARPFRFLSAGDSAVAASGSNPDVVAYPVGSDIVLIMAVLLCGMVCLFGLVILVHCVCLRRASPPSRPDPKANRGLKKKVLRSLPKLIIAPDAEVRFSVCTICLAELATGDEIRFLPQCSHAFHVGCIDTWLRSHSSCPSCRRILADPPPAAGRRYEKCDGFPAASSSGGRAAEEEEEEEEGTVEQGAEKA</sequence>
<dbReference type="InterPro" id="IPR001841">
    <property type="entry name" value="Znf_RING"/>
</dbReference>
<keyword evidence="9" id="KW-1185">Reference proteome</keyword>
<proteinExistence type="predicted"/>